<evidence type="ECO:0000313" key="2">
    <source>
        <dbReference type="Proteomes" id="UP000018934"/>
    </source>
</evidence>
<dbReference type="EMBL" id="CP007033">
    <property type="protein sequence ID" value="AHF11290.1"/>
    <property type="molecule type" value="Genomic_DNA"/>
</dbReference>
<proteinExistence type="predicted"/>
<protein>
    <submittedName>
        <fullName evidence="1">Uncharacterized protein</fullName>
    </submittedName>
</protein>
<keyword evidence="2" id="KW-1185">Reference proteome</keyword>
<organism evidence="1 2">
    <name type="scientific">Dehalobacter restrictus (strain DSM 9455 / PER-K23)</name>
    <dbReference type="NCBI Taxonomy" id="871738"/>
    <lineage>
        <taxon>Bacteria</taxon>
        <taxon>Bacillati</taxon>
        <taxon>Bacillota</taxon>
        <taxon>Clostridia</taxon>
        <taxon>Eubacteriales</taxon>
        <taxon>Desulfitobacteriaceae</taxon>
        <taxon>Dehalobacter</taxon>
    </lineage>
</organism>
<accession>A0ABM5P9J3</accession>
<gene>
    <name evidence="1" type="ORF">DEHRE_04165</name>
</gene>
<dbReference type="Proteomes" id="UP000018934">
    <property type="component" value="Chromosome"/>
</dbReference>
<evidence type="ECO:0000313" key="1">
    <source>
        <dbReference type="EMBL" id="AHF11290.1"/>
    </source>
</evidence>
<sequence>MKSKLSMGDLLFIVLISAVAVMVVISEIQAYHAVY</sequence>
<reference evidence="1 2" key="1">
    <citation type="journal article" date="2013" name="Stand. Genomic Sci.">
        <title>Complete genome sequence of Dehalobacter restrictus PER-K23(T.).</title>
        <authorList>
            <person name="Kruse T."/>
            <person name="Maillard J."/>
            <person name="Goodwin L."/>
            <person name="Woyke T."/>
            <person name="Teshima H."/>
            <person name="Bruce D."/>
            <person name="Detter C."/>
            <person name="Tapia R."/>
            <person name="Han C."/>
            <person name="Huntemann M."/>
            <person name="Wei C.L."/>
            <person name="Han J."/>
            <person name="Chen A."/>
            <person name="Kyrpides N."/>
            <person name="Szeto E."/>
            <person name="Markowitz V."/>
            <person name="Ivanova N."/>
            <person name="Pagani I."/>
            <person name="Pati A."/>
            <person name="Pitluck S."/>
            <person name="Nolan M."/>
            <person name="Holliger C."/>
            <person name="Smidt H."/>
        </authorList>
    </citation>
    <scope>NUCLEOTIDE SEQUENCE [LARGE SCALE GENOMIC DNA]</scope>
    <source>
        <strain evidence="2">DSM 9455</strain>
    </source>
</reference>
<name>A0ABM5P9J3_DEHRP</name>